<evidence type="ECO:0000256" key="6">
    <source>
        <dbReference type="ARBA" id="ARBA00023002"/>
    </source>
</evidence>
<evidence type="ECO:0000256" key="8">
    <source>
        <dbReference type="ARBA" id="ARBA00023285"/>
    </source>
</evidence>
<protein>
    <recommendedName>
        <fullName evidence="3">ribonucleoside-diphosphate reductase</fullName>
        <ecNumber evidence="3">1.17.4.1</ecNumber>
    </recommendedName>
</protein>
<evidence type="ECO:0000259" key="10">
    <source>
        <dbReference type="Pfam" id="PF02867"/>
    </source>
</evidence>
<dbReference type="NCBIfam" id="TIGR02504">
    <property type="entry name" value="NrdJ_Z"/>
    <property type="match status" value="1"/>
</dbReference>
<comment type="catalytic activity">
    <reaction evidence="9">
        <text>a 2'-deoxyribonucleoside 5'-diphosphate + [thioredoxin]-disulfide + H2O = a ribonucleoside 5'-diphosphate + [thioredoxin]-dithiol</text>
        <dbReference type="Rhea" id="RHEA:23252"/>
        <dbReference type="Rhea" id="RHEA-COMP:10698"/>
        <dbReference type="Rhea" id="RHEA-COMP:10700"/>
        <dbReference type="ChEBI" id="CHEBI:15377"/>
        <dbReference type="ChEBI" id="CHEBI:29950"/>
        <dbReference type="ChEBI" id="CHEBI:50058"/>
        <dbReference type="ChEBI" id="CHEBI:57930"/>
        <dbReference type="ChEBI" id="CHEBI:73316"/>
        <dbReference type="EC" id="1.17.4.1"/>
    </reaction>
</comment>
<keyword evidence="6" id="KW-0560">Oxidoreductase</keyword>
<organism evidence="11">
    <name type="scientific">Caudovirales sp. ctSH72</name>
    <dbReference type="NCBI Taxonomy" id="2826773"/>
    <lineage>
        <taxon>Viruses</taxon>
        <taxon>Duplodnaviria</taxon>
        <taxon>Heunggongvirae</taxon>
        <taxon>Uroviricota</taxon>
        <taxon>Caudoviricetes</taxon>
    </lineage>
</organism>
<evidence type="ECO:0000256" key="2">
    <source>
        <dbReference type="ARBA" id="ARBA00007405"/>
    </source>
</evidence>
<keyword evidence="5" id="KW-0547">Nucleotide-binding</keyword>
<evidence type="ECO:0000256" key="7">
    <source>
        <dbReference type="ARBA" id="ARBA00023157"/>
    </source>
</evidence>
<evidence type="ECO:0000313" key="11">
    <source>
        <dbReference type="EMBL" id="DAE20514.1"/>
    </source>
</evidence>
<dbReference type="PANTHER" id="PTHR43371:SF1">
    <property type="entry name" value="RIBONUCLEOSIDE-DIPHOSPHATE REDUCTASE"/>
    <property type="match status" value="1"/>
</dbReference>
<evidence type="ECO:0000256" key="1">
    <source>
        <dbReference type="ARBA" id="ARBA00001922"/>
    </source>
</evidence>
<dbReference type="PRINTS" id="PR01183">
    <property type="entry name" value="RIBORDTASEM1"/>
</dbReference>
<dbReference type="EMBL" id="BK015697">
    <property type="protein sequence ID" value="DAE20514.1"/>
    <property type="molecule type" value="Genomic_DNA"/>
</dbReference>
<dbReference type="GO" id="GO:0031419">
    <property type="term" value="F:cobalamin binding"/>
    <property type="evidence" value="ECO:0007669"/>
    <property type="project" value="UniProtKB-KW"/>
</dbReference>
<reference evidence="11" key="1">
    <citation type="journal article" date="2021" name="Proc. Natl. Acad. Sci. U.S.A.">
        <title>A Catalog of Tens of Thousands of Viruses from Human Metagenomes Reveals Hidden Associations with Chronic Diseases.</title>
        <authorList>
            <person name="Tisza M.J."/>
            <person name="Buck C.B."/>
        </authorList>
    </citation>
    <scope>NUCLEOTIDE SEQUENCE</scope>
    <source>
        <strain evidence="11">CtSH72</strain>
    </source>
</reference>
<keyword evidence="7" id="KW-1015">Disulfide bond</keyword>
<feature type="domain" description="Ribonucleotide reductase large subunit C-terminal" evidence="10">
    <location>
        <begin position="75"/>
        <end position="557"/>
    </location>
</feature>
<evidence type="ECO:0000256" key="9">
    <source>
        <dbReference type="ARBA" id="ARBA00047754"/>
    </source>
</evidence>
<evidence type="ECO:0000256" key="3">
    <source>
        <dbReference type="ARBA" id="ARBA00012274"/>
    </source>
</evidence>
<dbReference type="PANTHER" id="PTHR43371">
    <property type="entry name" value="VITAMIN B12-DEPENDENT RIBONUCLEOTIDE REDUCTASE"/>
    <property type="match status" value="1"/>
</dbReference>
<dbReference type="EC" id="1.17.4.1" evidence="3"/>
<evidence type="ECO:0000256" key="4">
    <source>
        <dbReference type="ARBA" id="ARBA00022628"/>
    </source>
</evidence>
<dbReference type="GO" id="GO:0004748">
    <property type="term" value="F:ribonucleoside-diphosphate reductase activity, thioredoxin disulfide as acceptor"/>
    <property type="evidence" value="ECO:0007669"/>
    <property type="project" value="UniProtKB-EC"/>
</dbReference>
<name>A0A8S5QNE5_9CAUD</name>
<keyword evidence="8" id="KW-0170">Cobalt</keyword>
<keyword evidence="4" id="KW-0846">Cobalamin</keyword>
<dbReference type="SUPFAM" id="SSF51998">
    <property type="entry name" value="PFL-like glycyl radical enzymes"/>
    <property type="match status" value="1"/>
</dbReference>
<dbReference type="InterPro" id="IPR013344">
    <property type="entry name" value="RNR_NrdJ/NrdZ"/>
</dbReference>
<dbReference type="Gene3D" id="3.20.70.20">
    <property type="match status" value="1"/>
</dbReference>
<evidence type="ECO:0000256" key="5">
    <source>
        <dbReference type="ARBA" id="ARBA00022741"/>
    </source>
</evidence>
<dbReference type="InterPro" id="IPR050862">
    <property type="entry name" value="RdRp_reductase_class-2"/>
</dbReference>
<accession>A0A8S5QNE5</accession>
<comment type="similarity">
    <text evidence="2">Belongs to the ribonucleoside diphosphate reductase class-2 family.</text>
</comment>
<proteinExistence type="inferred from homology"/>
<comment type="cofactor">
    <cofactor evidence="1">
        <name>adenosylcob(III)alamin</name>
        <dbReference type="ChEBI" id="CHEBI:18408"/>
    </cofactor>
</comment>
<dbReference type="InterPro" id="IPR000788">
    <property type="entry name" value="RNR_lg_C"/>
</dbReference>
<dbReference type="Pfam" id="PF02867">
    <property type="entry name" value="Ribonuc_red_lgC"/>
    <property type="match status" value="1"/>
</dbReference>
<dbReference type="GO" id="GO:0000166">
    <property type="term" value="F:nucleotide binding"/>
    <property type="evidence" value="ECO:0007669"/>
    <property type="project" value="UniProtKB-KW"/>
</dbReference>
<sequence length="627" mass="70381">MKVSWEDREVSMGIFKAKYAKNPEETPEEFCERVASIVRPELHDFVREGLESGSFCFGGRTLYMAGRPEVKASSSNCYIMPMPEDDIESIYKSNAQMARIFSRGGGAGVNISNLRPKGAKVRNAAETSTGAVSFLELYNTTGNIIGARGRRAAEMVVLNCDHPDVEALLDMKASGEKLASMNISVLFTDEFMEAVLNNKKFRLHFECKDTGEQIEKWIDARKFFKHFCEVAWDMGDPGVLFNDRIQQHNFNPNRPSYHISTSNPCSEFLGADYSSCNLGSINVYSFVRNKFEDIAYFDYKSFCETVVKAVMALNDVLKYGYDKQPLPENKKCIDDWRQIGLGLFGLADAMVALRIKYGSEESIHFVDTLMKTMHDMALRASVGEAIQFGSYGKFYKGILPMVDKDLMTTEELDSVMKHGMANASLLSIAPTGSMSLFMGNFTGGVEPIFKLFYDRSTHKMEKTGDHFRVYARSIEDLLNHFGCPLDMTVEEIKEKFQWVVEAHDIPWASRVILQSTMQKYVDNAISSTVNLPHDATVDDIFNIYMAAWRSGCKGITVFRDGCRRGNILGVEEKKEEVVPKKEEPAPKQPKYSGDADYRVCPNCGEKLFKVEGHCGYCVGCGASACMV</sequence>
<dbReference type="CDD" id="cd02888">
    <property type="entry name" value="RNR_II_dimer"/>
    <property type="match status" value="1"/>
</dbReference>